<protein>
    <recommendedName>
        <fullName evidence="2">N-acetylmuramoyl-L-alanine amidase</fullName>
        <ecNumber evidence="2">3.5.1.28</ecNumber>
    </recommendedName>
</protein>
<dbReference type="GO" id="GO:0009254">
    <property type="term" value="P:peptidoglycan turnover"/>
    <property type="evidence" value="ECO:0007669"/>
    <property type="project" value="TreeGrafter"/>
</dbReference>
<keyword evidence="7" id="KW-1185">Reference proteome</keyword>
<sequence>MFAIDKDGWVSHTKVTKKDRPKLAHGPMAPVKAIVLHRTGTTSASSVLNAWATKPEGTHFLIGEDGSIYQCASLKQQCWHVGKLYARCRTTSSCTEEDAKAIDAILHQKGTNWGQKFRMVTRHELEKDYPDRFPHNHDALGIEIVGALSTQSEIYELPNEAQQQSLFWLVDQLVAAFELTLSDIYAHGKIAHKDPKQSEGASALKAYRIYKEAG</sequence>
<dbReference type="OrthoDB" id="8844265at2"/>
<dbReference type="PANTHER" id="PTHR30417">
    <property type="entry name" value="N-ACETYLMURAMOYL-L-ALANINE AMIDASE AMID"/>
    <property type="match status" value="1"/>
</dbReference>
<keyword evidence="3" id="KW-0378">Hydrolase</keyword>
<dbReference type="EC" id="3.5.1.28" evidence="2"/>
<evidence type="ECO:0000313" key="6">
    <source>
        <dbReference type="EMBL" id="EKE78014.1"/>
    </source>
</evidence>
<dbReference type="InterPro" id="IPR051206">
    <property type="entry name" value="NAMLAA_amidase_2"/>
</dbReference>
<dbReference type="Proteomes" id="UP000006755">
    <property type="component" value="Unassembled WGS sequence"/>
</dbReference>
<evidence type="ECO:0000259" key="5">
    <source>
        <dbReference type="Pfam" id="PF01510"/>
    </source>
</evidence>
<keyword evidence="4" id="KW-0961">Cell wall biogenesis/degradation</keyword>
<evidence type="ECO:0000256" key="1">
    <source>
        <dbReference type="ARBA" id="ARBA00001561"/>
    </source>
</evidence>
<evidence type="ECO:0000256" key="3">
    <source>
        <dbReference type="ARBA" id="ARBA00022801"/>
    </source>
</evidence>
<dbReference type="GO" id="GO:0071555">
    <property type="term" value="P:cell wall organization"/>
    <property type="evidence" value="ECO:0007669"/>
    <property type="project" value="UniProtKB-KW"/>
</dbReference>
<dbReference type="InterPro" id="IPR036505">
    <property type="entry name" value="Amidase/PGRP_sf"/>
</dbReference>
<dbReference type="CDD" id="cd06583">
    <property type="entry name" value="PGRP"/>
    <property type="match status" value="1"/>
</dbReference>
<dbReference type="SUPFAM" id="SSF55846">
    <property type="entry name" value="N-acetylmuramoyl-L-alanine amidase-like"/>
    <property type="match status" value="1"/>
</dbReference>
<dbReference type="GO" id="GO:0008745">
    <property type="term" value="F:N-acetylmuramoyl-L-alanine amidase activity"/>
    <property type="evidence" value="ECO:0007669"/>
    <property type="project" value="UniProtKB-EC"/>
</dbReference>
<accession>K2K4X9</accession>
<evidence type="ECO:0000313" key="7">
    <source>
        <dbReference type="Proteomes" id="UP000006755"/>
    </source>
</evidence>
<evidence type="ECO:0000256" key="2">
    <source>
        <dbReference type="ARBA" id="ARBA00011901"/>
    </source>
</evidence>
<comment type="catalytic activity">
    <reaction evidence="1">
        <text>Hydrolyzes the link between N-acetylmuramoyl residues and L-amino acid residues in certain cell-wall glycopeptides.</text>
        <dbReference type="EC" id="3.5.1.28"/>
    </reaction>
</comment>
<organism evidence="6 7">
    <name type="scientific">Gallaecimonas xiamenensis 3-C-1</name>
    <dbReference type="NCBI Taxonomy" id="745411"/>
    <lineage>
        <taxon>Bacteria</taxon>
        <taxon>Pseudomonadati</taxon>
        <taxon>Pseudomonadota</taxon>
        <taxon>Gammaproteobacteria</taxon>
        <taxon>Enterobacterales</taxon>
        <taxon>Gallaecimonadaceae</taxon>
        <taxon>Gallaecimonas</taxon>
    </lineage>
</organism>
<evidence type="ECO:0000256" key="4">
    <source>
        <dbReference type="ARBA" id="ARBA00023316"/>
    </source>
</evidence>
<proteinExistence type="predicted"/>
<gene>
    <name evidence="6" type="ORF">B3C1_01100</name>
</gene>
<dbReference type="STRING" id="745411.B3C1_01100"/>
<dbReference type="EMBL" id="AMRI01000001">
    <property type="protein sequence ID" value="EKE78014.1"/>
    <property type="molecule type" value="Genomic_DNA"/>
</dbReference>
<reference evidence="6 7" key="1">
    <citation type="journal article" date="2012" name="J. Bacteriol.">
        <title>Genome Sequence of Gallaecimonas xiamenensis Type Strain 3-C-1.</title>
        <authorList>
            <person name="Lai Q."/>
            <person name="Wang L."/>
            <person name="Wang W."/>
            <person name="Shao Z."/>
        </authorList>
    </citation>
    <scope>NUCLEOTIDE SEQUENCE [LARGE SCALE GENOMIC DNA]</scope>
    <source>
        <strain evidence="6 7">3-C-1</strain>
    </source>
</reference>
<dbReference type="GO" id="GO:0009253">
    <property type="term" value="P:peptidoglycan catabolic process"/>
    <property type="evidence" value="ECO:0007669"/>
    <property type="project" value="InterPro"/>
</dbReference>
<dbReference type="Gene3D" id="3.40.80.10">
    <property type="entry name" value="Peptidoglycan recognition protein-like"/>
    <property type="match status" value="1"/>
</dbReference>
<dbReference type="PANTHER" id="PTHR30417:SF1">
    <property type="entry name" value="N-ACETYLMURAMOYL-L-ALANINE AMIDASE AMID"/>
    <property type="match status" value="1"/>
</dbReference>
<dbReference type="AlphaFoldDB" id="K2K4X9"/>
<dbReference type="Pfam" id="PF01510">
    <property type="entry name" value="Amidase_2"/>
    <property type="match status" value="1"/>
</dbReference>
<dbReference type="InterPro" id="IPR002502">
    <property type="entry name" value="Amidase_domain"/>
</dbReference>
<comment type="caution">
    <text evidence="6">The sequence shown here is derived from an EMBL/GenBank/DDBJ whole genome shotgun (WGS) entry which is preliminary data.</text>
</comment>
<dbReference type="RefSeq" id="WP_008482335.1">
    <property type="nucleotide sequence ID" value="NZ_AMRI01000001.1"/>
</dbReference>
<name>K2K4X9_9GAMM</name>
<dbReference type="eggNOG" id="COG3023">
    <property type="taxonomic scope" value="Bacteria"/>
</dbReference>
<feature type="domain" description="N-acetylmuramoyl-L-alanine amidase" evidence="5">
    <location>
        <begin position="29"/>
        <end position="196"/>
    </location>
</feature>